<accession>A0A1F5E6D3</accession>
<feature type="domain" description="Glycosyltransferase 2-like" evidence="6">
    <location>
        <begin position="10"/>
        <end position="165"/>
    </location>
</feature>
<dbReference type="EMBL" id="MEZK01000014">
    <property type="protein sequence ID" value="OGD62967.1"/>
    <property type="molecule type" value="Genomic_DNA"/>
</dbReference>
<comment type="subcellular location">
    <subcellularLocation>
        <location evidence="1">Cell membrane</location>
    </subcellularLocation>
</comment>
<keyword evidence="5" id="KW-0472">Membrane</keyword>
<gene>
    <name evidence="7" type="ORF">A2160_04350</name>
</gene>
<evidence type="ECO:0000313" key="7">
    <source>
        <dbReference type="EMBL" id="OGD62967.1"/>
    </source>
</evidence>
<dbReference type="STRING" id="1797457.A2160_04350"/>
<reference evidence="7 8" key="1">
    <citation type="journal article" date="2016" name="Nat. Commun.">
        <title>Thousands of microbial genomes shed light on interconnected biogeochemical processes in an aquifer system.</title>
        <authorList>
            <person name="Anantharaman K."/>
            <person name="Brown C.T."/>
            <person name="Hug L.A."/>
            <person name="Sharon I."/>
            <person name="Castelle C.J."/>
            <person name="Probst A.J."/>
            <person name="Thomas B.C."/>
            <person name="Singh A."/>
            <person name="Wilkins M.J."/>
            <person name="Karaoz U."/>
            <person name="Brodie E.L."/>
            <person name="Williams K.H."/>
            <person name="Hubbard S.S."/>
            <person name="Banfield J.F."/>
        </authorList>
    </citation>
    <scope>NUCLEOTIDE SEQUENCE [LARGE SCALE GENOMIC DNA]</scope>
</reference>
<keyword evidence="4" id="KW-0808">Transferase</keyword>
<dbReference type="SUPFAM" id="SSF53448">
    <property type="entry name" value="Nucleotide-diphospho-sugar transferases"/>
    <property type="match status" value="1"/>
</dbReference>
<dbReference type="AlphaFoldDB" id="A0A1F5E6D3"/>
<dbReference type="Pfam" id="PF00535">
    <property type="entry name" value="Glycos_transf_2"/>
    <property type="match status" value="1"/>
</dbReference>
<evidence type="ECO:0000313" key="8">
    <source>
        <dbReference type="Proteomes" id="UP000177006"/>
    </source>
</evidence>
<evidence type="ECO:0000256" key="4">
    <source>
        <dbReference type="ARBA" id="ARBA00022679"/>
    </source>
</evidence>
<dbReference type="GO" id="GO:0005886">
    <property type="term" value="C:plasma membrane"/>
    <property type="evidence" value="ECO:0007669"/>
    <property type="project" value="UniProtKB-SubCell"/>
</dbReference>
<evidence type="ECO:0000256" key="1">
    <source>
        <dbReference type="ARBA" id="ARBA00004236"/>
    </source>
</evidence>
<dbReference type="GO" id="GO:0016757">
    <property type="term" value="F:glycosyltransferase activity"/>
    <property type="evidence" value="ECO:0007669"/>
    <property type="project" value="UniProtKB-KW"/>
</dbReference>
<protein>
    <recommendedName>
        <fullName evidence="6">Glycosyltransferase 2-like domain-containing protein</fullName>
    </recommendedName>
</protein>
<name>A0A1F5E6D3_9BACT</name>
<keyword evidence="2" id="KW-1003">Cell membrane</keyword>
<dbReference type="Gene3D" id="3.90.550.10">
    <property type="entry name" value="Spore Coat Polysaccharide Biosynthesis Protein SpsA, Chain A"/>
    <property type="match status" value="1"/>
</dbReference>
<dbReference type="InterPro" id="IPR029044">
    <property type="entry name" value="Nucleotide-diphossugar_trans"/>
</dbReference>
<dbReference type="InterPro" id="IPR001173">
    <property type="entry name" value="Glyco_trans_2-like"/>
</dbReference>
<evidence type="ECO:0000256" key="5">
    <source>
        <dbReference type="ARBA" id="ARBA00023136"/>
    </source>
</evidence>
<sequence>MEKITKPFFSIIIPTLNEEAYLPLLLADLKKQTFHEWEAFVVDAQSKDRTVSLTKRFKQIKVIAGSVANVAQQRNLGAQEASGKYLIFTDADSRLPHYFLEGIKYRLSVTKADIFATWINHDLVQGADRVVVTFFNLILESGRFLDTPAATGAMLGCRRSLFNQLGGFDPTITFAEDSEFVQRAVKAGYHFELFKDPRFSYSLRRFKQEGTLPMLRKYAKLNLEWIINGFPRQPKIEYPMLGGSYYQCQKKTSPHFLGRLEGVLQKAKKLKNKQVLKRFIESLFLD</sequence>
<proteinExistence type="predicted"/>
<keyword evidence="3" id="KW-0328">Glycosyltransferase</keyword>
<evidence type="ECO:0000259" key="6">
    <source>
        <dbReference type="Pfam" id="PF00535"/>
    </source>
</evidence>
<dbReference type="PANTHER" id="PTHR43646:SF2">
    <property type="entry name" value="GLYCOSYLTRANSFERASE 2-LIKE DOMAIN-CONTAINING PROTEIN"/>
    <property type="match status" value="1"/>
</dbReference>
<evidence type="ECO:0000256" key="3">
    <source>
        <dbReference type="ARBA" id="ARBA00022676"/>
    </source>
</evidence>
<dbReference type="PANTHER" id="PTHR43646">
    <property type="entry name" value="GLYCOSYLTRANSFERASE"/>
    <property type="match status" value="1"/>
</dbReference>
<evidence type="ECO:0000256" key="2">
    <source>
        <dbReference type="ARBA" id="ARBA00022475"/>
    </source>
</evidence>
<comment type="caution">
    <text evidence="7">The sequence shown here is derived from an EMBL/GenBank/DDBJ whole genome shotgun (WGS) entry which is preliminary data.</text>
</comment>
<organism evidence="7 8">
    <name type="scientific">Candidatus Beckwithbacteria bacterium RBG_13_42_9</name>
    <dbReference type="NCBI Taxonomy" id="1797457"/>
    <lineage>
        <taxon>Bacteria</taxon>
        <taxon>Candidatus Beckwithiibacteriota</taxon>
    </lineage>
</organism>
<dbReference type="Proteomes" id="UP000177006">
    <property type="component" value="Unassembled WGS sequence"/>
</dbReference>